<dbReference type="KEGG" id="eke:EK0264_15695"/>
<sequence length="394" mass="41438">MTSTRVRRPRAPRPWWFRLGAWVIALGVVLSVVVAVASSSSYGTTEHTQRNQPLTLPRTALPSSLTELETFPATAQLSGPVVLEVNDTGVDARRTTGGKVVWSYHRTDAPLCASSATGSRMILMYGDGTRCNEAVALELATGKRAWSRTIEAAGPNEIIWQEGTFLSVDEQKVILYEPTQGFERFTFNAVDTRFSEGQESTCQQLDAAGTILIGTLQRCRSSSGDPWSYQVVVNSVNDGKPLEMGRTVLTLPDPQLLAVMPDGTSLLRSGETVYAAAVGTQSPIPVAGLAVADDVTVEATGAGALITTGGTAYALGAPYAQVSWSRPVLATPSLRGGIAYLLSEAGIETVDMRSGQTASTSALVGELPAGAELKVDVSGPVAGITGSDGLTIYA</sequence>
<dbReference type="AlphaFoldDB" id="A0A7L4YRA5"/>
<organism evidence="1 2">
    <name type="scientific">Epidermidibacterium keratini</name>
    <dbReference type="NCBI Taxonomy" id="1891644"/>
    <lineage>
        <taxon>Bacteria</taxon>
        <taxon>Bacillati</taxon>
        <taxon>Actinomycetota</taxon>
        <taxon>Actinomycetes</taxon>
        <taxon>Sporichthyales</taxon>
        <taxon>Sporichthyaceae</taxon>
        <taxon>Epidermidibacterium</taxon>
    </lineage>
</organism>
<dbReference type="InterPro" id="IPR011047">
    <property type="entry name" value="Quinoprotein_ADH-like_sf"/>
</dbReference>
<evidence type="ECO:0008006" key="3">
    <source>
        <dbReference type="Google" id="ProtNLM"/>
    </source>
</evidence>
<dbReference type="SUPFAM" id="SSF50998">
    <property type="entry name" value="Quinoprotein alcohol dehydrogenase-like"/>
    <property type="match status" value="1"/>
</dbReference>
<protein>
    <recommendedName>
        <fullName evidence="3">PQQ-binding-like beta-propeller repeat protein</fullName>
    </recommendedName>
</protein>
<proteinExistence type="predicted"/>
<dbReference type="RefSeq" id="WP_159546727.1">
    <property type="nucleotide sequence ID" value="NZ_CP047156.1"/>
</dbReference>
<keyword evidence="2" id="KW-1185">Reference proteome</keyword>
<dbReference type="InParanoid" id="A0A7L4YRA5"/>
<dbReference type="Proteomes" id="UP000463857">
    <property type="component" value="Chromosome"/>
</dbReference>
<gene>
    <name evidence="1" type="ORF">EK0264_15695</name>
</gene>
<dbReference type="OrthoDB" id="5182370at2"/>
<name>A0A7L4YRA5_9ACTN</name>
<dbReference type="EMBL" id="CP047156">
    <property type="protein sequence ID" value="QHC01592.1"/>
    <property type="molecule type" value="Genomic_DNA"/>
</dbReference>
<reference evidence="1 2" key="1">
    <citation type="journal article" date="2018" name="Int. J. Syst. Evol. Microbiol.">
        <title>Epidermidibacterium keratini gen. nov., sp. nov., a member of the family Sporichthyaceae, isolated from keratin epidermis.</title>
        <authorList>
            <person name="Lee D.G."/>
            <person name="Trujillo M.E."/>
            <person name="Kang S."/>
            <person name="Nam J.J."/>
            <person name="Kim Y.J."/>
        </authorList>
    </citation>
    <scope>NUCLEOTIDE SEQUENCE [LARGE SCALE GENOMIC DNA]</scope>
    <source>
        <strain evidence="1 2">EPI-7</strain>
    </source>
</reference>
<accession>A0A7L4YRA5</accession>
<evidence type="ECO:0000313" key="1">
    <source>
        <dbReference type="EMBL" id="QHC01592.1"/>
    </source>
</evidence>
<evidence type="ECO:0000313" key="2">
    <source>
        <dbReference type="Proteomes" id="UP000463857"/>
    </source>
</evidence>